<evidence type="ECO:0000313" key="8">
    <source>
        <dbReference type="EMBL" id="EFO70391.1"/>
    </source>
</evidence>
<accession>E1NTU2</accession>
<dbReference type="AlphaFoldDB" id="E1NTU2"/>
<comment type="caution">
    <text evidence="8">The sequence shown here is derived from an EMBL/GenBank/DDBJ whole genome shotgun (WGS) entry which is preliminary data.</text>
</comment>
<dbReference type="Proteomes" id="UP000003648">
    <property type="component" value="Unassembled WGS sequence"/>
</dbReference>
<evidence type="ECO:0000256" key="4">
    <source>
        <dbReference type="ARBA" id="ARBA00022989"/>
    </source>
</evidence>
<dbReference type="InterPro" id="IPR036259">
    <property type="entry name" value="MFS_trans_sf"/>
</dbReference>
<dbReference type="PROSITE" id="PS50850">
    <property type="entry name" value="MFS"/>
    <property type="match status" value="1"/>
</dbReference>
<dbReference type="GO" id="GO:0005886">
    <property type="term" value="C:plasma membrane"/>
    <property type="evidence" value="ECO:0007669"/>
    <property type="project" value="UniProtKB-SubCell"/>
</dbReference>
<keyword evidence="5 6" id="KW-0472">Membrane</keyword>
<keyword evidence="4 6" id="KW-1133">Transmembrane helix</keyword>
<gene>
    <name evidence="8" type="ORF">HMPREF9211_1150</name>
</gene>
<name>E1NTU2_9LACO</name>
<feature type="transmembrane region" description="Helical" evidence="6">
    <location>
        <begin position="46"/>
        <end position="66"/>
    </location>
</feature>
<evidence type="ECO:0000256" key="1">
    <source>
        <dbReference type="ARBA" id="ARBA00004651"/>
    </source>
</evidence>
<sequence>MPAIPAYINDLSPTSSKGKYQGLTLSTSSIGRALGPLFGGIVIDNWGYINFFIVAAIGIFLTLVLIGPLHKQLKKRFVIYK</sequence>
<keyword evidence="2" id="KW-0813">Transport</keyword>
<protein>
    <recommendedName>
        <fullName evidence="7">Major facilitator superfamily (MFS) profile domain-containing protein</fullName>
    </recommendedName>
</protein>
<feature type="domain" description="Major facilitator superfamily (MFS) profile" evidence="7">
    <location>
        <begin position="1"/>
        <end position="81"/>
    </location>
</feature>
<evidence type="ECO:0000256" key="2">
    <source>
        <dbReference type="ARBA" id="ARBA00022448"/>
    </source>
</evidence>
<evidence type="ECO:0000259" key="7">
    <source>
        <dbReference type="PROSITE" id="PS50850"/>
    </source>
</evidence>
<evidence type="ECO:0000256" key="5">
    <source>
        <dbReference type="ARBA" id="ARBA00023136"/>
    </source>
</evidence>
<comment type="subcellular location">
    <subcellularLocation>
        <location evidence="1">Cell membrane</location>
        <topology evidence="1">Multi-pass membrane protein</topology>
    </subcellularLocation>
</comment>
<evidence type="ECO:0000256" key="3">
    <source>
        <dbReference type="ARBA" id="ARBA00022692"/>
    </source>
</evidence>
<evidence type="ECO:0000313" key="9">
    <source>
        <dbReference type="Proteomes" id="UP000003648"/>
    </source>
</evidence>
<proteinExistence type="predicted"/>
<keyword evidence="3 6" id="KW-0812">Transmembrane</keyword>
<dbReference type="Pfam" id="PF07690">
    <property type="entry name" value="MFS_1"/>
    <property type="match status" value="1"/>
</dbReference>
<organism evidence="8 9">
    <name type="scientific">Lactobacillus iners LactinV 01V1-a</name>
    <dbReference type="NCBI Taxonomy" id="879297"/>
    <lineage>
        <taxon>Bacteria</taxon>
        <taxon>Bacillati</taxon>
        <taxon>Bacillota</taxon>
        <taxon>Bacilli</taxon>
        <taxon>Lactobacillales</taxon>
        <taxon>Lactobacillaceae</taxon>
        <taxon>Lactobacillus</taxon>
    </lineage>
</organism>
<dbReference type="Gene3D" id="1.20.1250.20">
    <property type="entry name" value="MFS general substrate transporter like domains"/>
    <property type="match status" value="1"/>
</dbReference>
<reference evidence="8 9" key="1">
    <citation type="submission" date="2010-09" db="EMBL/GenBank/DDBJ databases">
        <authorList>
            <person name="Durkin A.S."/>
            <person name="Madupu R."/>
            <person name="Torralba M."/>
            <person name="Gillis M."/>
            <person name="Methe B."/>
            <person name="Sutton G."/>
            <person name="Nelson K.E."/>
        </authorList>
    </citation>
    <scope>NUCLEOTIDE SEQUENCE [LARGE SCALE GENOMIC DNA]</scope>
    <source>
        <strain evidence="8 9">LactinV 01V1-a</strain>
    </source>
</reference>
<dbReference type="InterPro" id="IPR011701">
    <property type="entry name" value="MFS"/>
</dbReference>
<evidence type="ECO:0000256" key="6">
    <source>
        <dbReference type="SAM" id="Phobius"/>
    </source>
</evidence>
<dbReference type="EMBL" id="AEHQ01000069">
    <property type="protein sequence ID" value="EFO70391.1"/>
    <property type="molecule type" value="Genomic_DNA"/>
</dbReference>
<dbReference type="InterPro" id="IPR020846">
    <property type="entry name" value="MFS_dom"/>
</dbReference>
<dbReference type="SUPFAM" id="SSF103473">
    <property type="entry name" value="MFS general substrate transporter"/>
    <property type="match status" value="1"/>
</dbReference>
<dbReference type="GO" id="GO:0022857">
    <property type="term" value="F:transmembrane transporter activity"/>
    <property type="evidence" value="ECO:0007669"/>
    <property type="project" value="InterPro"/>
</dbReference>